<comment type="caution">
    <text evidence="2">The sequence shown here is derived from an EMBL/GenBank/DDBJ whole genome shotgun (WGS) entry which is preliminary data.</text>
</comment>
<evidence type="ECO:0000259" key="1">
    <source>
        <dbReference type="Pfam" id="PF13391"/>
    </source>
</evidence>
<name>A0A420HB82_9PEZI</name>
<accession>A0A420HB82</accession>
<feature type="domain" description="HNH nuclease" evidence="1">
    <location>
        <begin position="105"/>
        <end position="170"/>
    </location>
</feature>
<sequence length="320" mass="35537">MEINFLLTQILPKKINNVNSNFKITKTGDGLELEYLEVDEANAVEEFSKNFAPKPPKISKAETLRLPVKRNLGEGSKGKGASTTSLSEISPAAFNLSSSTDPHGCVITKSSICIASHIIDYAWQKDPYMQGLPRIVKGIINANGINSPLNAILLRSDIDSCFDSKKLSIVPVDEQGLPIPWPLYIETSKPKAYVPASYKLWAFSMEVSSYHLKPVLFEPYILNAQRLPSFPHPVLLQHHFMQSLFLNLKGGGDLTSDYDKDNDGNIVPIWEVSRKTSGMDFESTMAKKPKTCLALDDQPIPVERKVIDWMEGITESDVLA</sequence>
<reference evidence="2 3" key="1">
    <citation type="journal article" date="2018" name="BMC Genomics">
        <title>Comparative genome analyses reveal sequence features reflecting distinct modes of host-adaptation between dicot and monocot powdery mildew.</title>
        <authorList>
            <person name="Wu Y."/>
            <person name="Ma X."/>
            <person name="Pan Z."/>
            <person name="Kale S.D."/>
            <person name="Song Y."/>
            <person name="King H."/>
            <person name="Zhang Q."/>
            <person name="Presley C."/>
            <person name="Deng X."/>
            <person name="Wei C.I."/>
            <person name="Xiao S."/>
        </authorList>
    </citation>
    <scope>NUCLEOTIDE SEQUENCE [LARGE SCALE GENOMIC DNA]</scope>
    <source>
        <strain evidence="2">UMSG2</strain>
    </source>
</reference>
<evidence type="ECO:0000313" key="3">
    <source>
        <dbReference type="Proteomes" id="UP000286134"/>
    </source>
</evidence>
<organism evidence="2 3">
    <name type="scientific">Erysiphe neolycopersici</name>
    <dbReference type="NCBI Taxonomy" id="212602"/>
    <lineage>
        <taxon>Eukaryota</taxon>
        <taxon>Fungi</taxon>
        <taxon>Dikarya</taxon>
        <taxon>Ascomycota</taxon>
        <taxon>Pezizomycotina</taxon>
        <taxon>Leotiomycetes</taxon>
        <taxon>Erysiphales</taxon>
        <taxon>Erysiphaceae</taxon>
        <taxon>Erysiphe</taxon>
    </lineage>
</organism>
<proteinExistence type="predicted"/>
<gene>
    <name evidence="2" type="ORF">OnM2_095039</name>
</gene>
<dbReference type="AlphaFoldDB" id="A0A420HB82"/>
<dbReference type="EMBL" id="MCFK01009579">
    <property type="protein sequence ID" value="RKF54668.1"/>
    <property type="molecule type" value="Genomic_DNA"/>
</dbReference>
<dbReference type="Proteomes" id="UP000286134">
    <property type="component" value="Unassembled WGS sequence"/>
</dbReference>
<dbReference type="InterPro" id="IPR003615">
    <property type="entry name" value="HNH_nuc"/>
</dbReference>
<dbReference type="Pfam" id="PF13391">
    <property type="entry name" value="HNH_2"/>
    <property type="match status" value="1"/>
</dbReference>
<evidence type="ECO:0000313" key="2">
    <source>
        <dbReference type="EMBL" id="RKF54668.1"/>
    </source>
</evidence>
<keyword evidence="3" id="KW-1185">Reference proteome</keyword>
<protein>
    <recommendedName>
        <fullName evidence="1">HNH nuclease domain-containing protein</fullName>
    </recommendedName>
</protein>